<dbReference type="InterPro" id="IPR027417">
    <property type="entry name" value="P-loop_NTPase"/>
</dbReference>
<dbReference type="CDD" id="cd01131">
    <property type="entry name" value="PilT"/>
    <property type="match status" value="1"/>
</dbReference>
<dbReference type="SUPFAM" id="SSF52540">
    <property type="entry name" value="P-loop containing nucleoside triphosphate hydrolases"/>
    <property type="match status" value="1"/>
</dbReference>
<reference evidence="3 4" key="1">
    <citation type="submission" date="2020-07" db="EMBL/GenBank/DDBJ databases">
        <title>Alkalicella. sp. LB2 genome.</title>
        <authorList>
            <person name="Postec A."/>
            <person name="Quemeneur M."/>
        </authorList>
    </citation>
    <scope>NUCLEOTIDE SEQUENCE [LARGE SCALE GENOMIC DNA]</scope>
    <source>
        <strain evidence="3 4">LB2</strain>
    </source>
</reference>
<dbReference type="InterPro" id="IPR001482">
    <property type="entry name" value="T2SS/T4SS_dom"/>
</dbReference>
<dbReference type="InterPro" id="IPR006321">
    <property type="entry name" value="PilT/PilU"/>
</dbReference>
<evidence type="ECO:0000259" key="2">
    <source>
        <dbReference type="PROSITE" id="PS00662"/>
    </source>
</evidence>
<dbReference type="RefSeq" id="WP_213166501.1">
    <property type="nucleotide sequence ID" value="NZ_CP058559.1"/>
</dbReference>
<dbReference type="GO" id="GO:0016887">
    <property type="term" value="F:ATP hydrolysis activity"/>
    <property type="evidence" value="ECO:0007669"/>
    <property type="project" value="InterPro"/>
</dbReference>
<evidence type="ECO:0000313" key="4">
    <source>
        <dbReference type="Proteomes" id="UP000516160"/>
    </source>
</evidence>
<keyword evidence="4" id="KW-1185">Reference proteome</keyword>
<dbReference type="EMBL" id="CP058559">
    <property type="protein sequence ID" value="QNO16106.1"/>
    <property type="molecule type" value="Genomic_DNA"/>
</dbReference>
<dbReference type="Gene3D" id="3.30.450.90">
    <property type="match status" value="1"/>
</dbReference>
<dbReference type="SMART" id="SM00382">
    <property type="entry name" value="AAA"/>
    <property type="match status" value="1"/>
</dbReference>
<name>A0A7G9WBP4_ALKCA</name>
<proteinExistence type="inferred from homology"/>
<evidence type="ECO:0000256" key="1">
    <source>
        <dbReference type="ARBA" id="ARBA00006611"/>
    </source>
</evidence>
<organism evidence="3 4">
    <name type="scientific">Alkalicella caledoniensis</name>
    <dbReference type="NCBI Taxonomy" id="2731377"/>
    <lineage>
        <taxon>Bacteria</taxon>
        <taxon>Bacillati</taxon>
        <taxon>Bacillota</taxon>
        <taxon>Clostridia</taxon>
        <taxon>Eubacteriales</taxon>
        <taxon>Proteinivoracaceae</taxon>
        <taxon>Alkalicella</taxon>
    </lineage>
</organism>
<gene>
    <name evidence="3" type="ORF">HYG86_15690</name>
</gene>
<sequence>MSIISILENACKRDASDIHLTYGSPVIYRIQGSLVTVNADILTEETLKEYAYTLLRRAGLFNNGEKIENVKEIDFSFDLDAINRFRVNIFRQRGYYSIAARVIPTNIPNWGTLGLPDSAKDFAQLKKGLVLVTGPTGSGKSTTLASLLNIINEQHSSHIITLEDPIEFLHRNKKSIVNQREVGKDSDSFKDGLRAAMRQDPDVILVGEMRDFETIQTAITAAETGHLVFATLHTVSAAKTIDRIIDVFPPDQQNQIRIQLADTLRGVLAQQLVPTVDKRRTVAVELLKVNTAVKNLIREGKNFQIQSILETGSKQGMCTMVQSLRNLLYDGMISEPIFNEYYQSE</sequence>
<accession>A0A7G9WBP4</accession>
<dbReference type="NCBIfam" id="TIGR01420">
    <property type="entry name" value="pilT_fam"/>
    <property type="match status" value="1"/>
</dbReference>
<dbReference type="Proteomes" id="UP000516160">
    <property type="component" value="Chromosome"/>
</dbReference>
<evidence type="ECO:0000313" key="3">
    <source>
        <dbReference type="EMBL" id="QNO16106.1"/>
    </source>
</evidence>
<dbReference type="Pfam" id="PF00437">
    <property type="entry name" value="T2SSE"/>
    <property type="match status" value="1"/>
</dbReference>
<comment type="similarity">
    <text evidence="1">Belongs to the GSP E family.</text>
</comment>
<dbReference type="InterPro" id="IPR003593">
    <property type="entry name" value="AAA+_ATPase"/>
</dbReference>
<dbReference type="KEGG" id="acae:HYG86_15690"/>
<dbReference type="Gene3D" id="3.40.50.300">
    <property type="entry name" value="P-loop containing nucleotide triphosphate hydrolases"/>
    <property type="match status" value="1"/>
</dbReference>
<dbReference type="GO" id="GO:0005524">
    <property type="term" value="F:ATP binding"/>
    <property type="evidence" value="ECO:0007669"/>
    <property type="project" value="InterPro"/>
</dbReference>
<feature type="domain" description="Bacterial type II secretion system protein E" evidence="2">
    <location>
        <begin position="197"/>
        <end position="211"/>
    </location>
</feature>
<dbReference type="AlphaFoldDB" id="A0A7G9WBP4"/>
<protein>
    <submittedName>
        <fullName evidence="3">PilT/PilU family type 4a pilus ATPase</fullName>
    </submittedName>
</protein>
<dbReference type="InterPro" id="IPR050921">
    <property type="entry name" value="T4SS_GSP_E_ATPase"/>
</dbReference>
<dbReference type="PROSITE" id="PS00662">
    <property type="entry name" value="T2SP_E"/>
    <property type="match status" value="1"/>
</dbReference>
<dbReference type="PANTHER" id="PTHR30486">
    <property type="entry name" value="TWITCHING MOTILITY PROTEIN PILT"/>
    <property type="match status" value="1"/>
</dbReference>